<dbReference type="PRINTS" id="PR00062">
    <property type="entry name" value="RIBOSOMALL20"/>
</dbReference>
<dbReference type="GO" id="GO:1990904">
    <property type="term" value="C:ribonucleoprotein complex"/>
    <property type="evidence" value="ECO:0007669"/>
    <property type="project" value="UniProtKB-KW"/>
</dbReference>
<dbReference type="PANTHER" id="PTHR10986">
    <property type="entry name" value="39S RIBOSOMAL PROTEIN L20"/>
    <property type="match status" value="1"/>
</dbReference>
<evidence type="ECO:0000313" key="7">
    <source>
        <dbReference type="EMBL" id="OHA66678.1"/>
    </source>
</evidence>
<dbReference type="GO" id="GO:0019843">
    <property type="term" value="F:rRNA binding"/>
    <property type="evidence" value="ECO:0007669"/>
    <property type="project" value="UniProtKB-UniRule"/>
</dbReference>
<evidence type="ECO:0000256" key="5">
    <source>
        <dbReference type="HAMAP-Rule" id="MF_00382"/>
    </source>
</evidence>
<reference evidence="7 8" key="1">
    <citation type="journal article" date="2016" name="Nat. Commun.">
        <title>Thousands of microbial genomes shed light on interconnected biogeochemical processes in an aquifer system.</title>
        <authorList>
            <person name="Anantharaman K."/>
            <person name="Brown C.T."/>
            <person name="Hug L.A."/>
            <person name="Sharon I."/>
            <person name="Castelle C.J."/>
            <person name="Probst A.J."/>
            <person name="Thomas B.C."/>
            <person name="Singh A."/>
            <person name="Wilkins M.J."/>
            <person name="Karaoz U."/>
            <person name="Brodie E.L."/>
            <person name="Williams K.H."/>
            <person name="Hubbard S.S."/>
            <person name="Banfield J.F."/>
        </authorList>
    </citation>
    <scope>NUCLEOTIDE SEQUENCE [LARGE SCALE GENOMIC DNA]</scope>
</reference>
<evidence type="ECO:0000256" key="1">
    <source>
        <dbReference type="ARBA" id="ARBA00007698"/>
    </source>
</evidence>
<dbReference type="NCBIfam" id="TIGR01032">
    <property type="entry name" value="rplT_bact"/>
    <property type="match status" value="1"/>
</dbReference>
<dbReference type="Proteomes" id="UP000178092">
    <property type="component" value="Unassembled WGS sequence"/>
</dbReference>
<evidence type="ECO:0000256" key="2">
    <source>
        <dbReference type="ARBA" id="ARBA00022980"/>
    </source>
</evidence>
<keyword evidence="3 5" id="KW-0687">Ribonucleoprotein</keyword>
<dbReference type="SUPFAM" id="SSF74731">
    <property type="entry name" value="Ribosomal protein L20"/>
    <property type="match status" value="1"/>
</dbReference>
<dbReference type="GO" id="GO:0000027">
    <property type="term" value="P:ribosomal large subunit assembly"/>
    <property type="evidence" value="ECO:0007669"/>
    <property type="project" value="UniProtKB-UniRule"/>
</dbReference>
<dbReference type="InterPro" id="IPR035566">
    <property type="entry name" value="Ribosomal_protein_bL20_C"/>
</dbReference>
<comment type="caution">
    <text evidence="7">The sequence shown here is derived from an EMBL/GenBank/DDBJ whole genome shotgun (WGS) entry which is preliminary data.</text>
</comment>
<evidence type="ECO:0000256" key="4">
    <source>
        <dbReference type="ARBA" id="ARBA00035172"/>
    </source>
</evidence>
<keyword evidence="5 6" id="KW-0694">RNA-binding</keyword>
<dbReference type="InterPro" id="IPR005813">
    <property type="entry name" value="Ribosomal_bL20"/>
</dbReference>
<dbReference type="FunFam" id="1.10.1900.20:FF:000001">
    <property type="entry name" value="50S ribosomal protein L20"/>
    <property type="match status" value="1"/>
</dbReference>
<keyword evidence="2 5" id="KW-0689">Ribosomal protein</keyword>
<comment type="similarity">
    <text evidence="1 5 6">Belongs to the bacterial ribosomal protein bL20 family.</text>
</comment>
<dbReference type="Gene3D" id="6.10.160.10">
    <property type="match status" value="1"/>
</dbReference>
<gene>
    <name evidence="5" type="primary">rplT</name>
    <name evidence="7" type="ORF">A3C04_00635</name>
</gene>
<sequence>MARVKRGVPAHKRRMHILQQTKGFRWGRKSKYKLAKQAIRKAWQYAFRDRRAKKRTMRQLWTTNISSMLRAEGSRYSLFISQLHKHNIQLDRKILAKLAQEKPEIFKQILEKVQG</sequence>
<protein>
    <recommendedName>
        <fullName evidence="4 5">Large ribosomal subunit protein bL20</fullName>
    </recommendedName>
</protein>
<comment type="function">
    <text evidence="5 6">Binds directly to 23S ribosomal RNA and is necessary for the in vitro assembly process of the 50S ribosomal subunit. It is not involved in the protein synthesizing functions of that subunit.</text>
</comment>
<dbReference type="EMBL" id="MHTV01000026">
    <property type="protein sequence ID" value="OHA66678.1"/>
    <property type="molecule type" value="Genomic_DNA"/>
</dbReference>
<dbReference type="GO" id="GO:0005840">
    <property type="term" value="C:ribosome"/>
    <property type="evidence" value="ECO:0007669"/>
    <property type="project" value="UniProtKB-KW"/>
</dbReference>
<dbReference type="Gene3D" id="1.10.1900.20">
    <property type="entry name" value="Ribosomal protein L20"/>
    <property type="match status" value="1"/>
</dbReference>
<evidence type="ECO:0000256" key="6">
    <source>
        <dbReference type="RuleBase" id="RU000560"/>
    </source>
</evidence>
<proteinExistence type="inferred from homology"/>
<dbReference type="GO" id="GO:0006412">
    <property type="term" value="P:translation"/>
    <property type="evidence" value="ECO:0007669"/>
    <property type="project" value="InterPro"/>
</dbReference>
<dbReference type="AlphaFoldDB" id="A0A1G2R265"/>
<evidence type="ECO:0000313" key="8">
    <source>
        <dbReference type="Proteomes" id="UP000178092"/>
    </source>
</evidence>
<evidence type="ECO:0000256" key="3">
    <source>
        <dbReference type="ARBA" id="ARBA00023274"/>
    </source>
</evidence>
<organism evidence="7 8">
    <name type="scientific">Candidatus Wildermuthbacteria bacterium RIFCSPHIGHO2_02_FULL_45_25</name>
    <dbReference type="NCBI Taxonomy" id="1802450"/>
    <lineage>
        <taxon>Bacteria</taxon>
        <taxon>Candidatus Wildermuthiibacteriota</taxon>
    </lineage>
</organism>
<accession>A0A1G2R265</accession>
<keyword evidence="5 6" id="KW-0699">rRNA-binding</keyword>
<dbReference type="CDD" id="cd07026">
    <property type="entry name" value="Ribosomal_L20"/>
    <property type="match status" value="1"/>
</dbReference>
<name>A0A1G2R265_9BACT</name>
<dbReference type="Pfam" id="PF00453">
    <property type="entry name" value="Ribosomal_L20"/>
    <property type="match status" value="1"/>
</dbReference>
<dbReference type="GO" id="GO:0003735">
    <property type="term" value="F:structural constituent of ribosome"/>
    <property type="evidence" value="ECO:0007669"/>
    <property type="project" value="InterPro"/>
</dbReference>
<dbReference type="HAMAP" id="MF_00382">
    <property type="entry name" value="Ribosomal_bL20"/>
    <property type="match status" value="1"/>
</dbReference>